<feature type="transmembrane region" description="Helical" evidence="5">
    <location>
        <begin position="80"/>
        <end position="101"/>
    </location>
</feature>
<keyword evidence="4 5" id="KW-0472">Membrane</keyword>
<comment type="subcellular location">
    <subcellularLocation>
        <location evidence="1">Membrane</location>
        <topology evidence="1">Multi-pass membrane protein</topology>
    </subcellularLocation>
</comment>
<evidence type="ECO:0000259" key="6">
    <source>
        <dbReference type="Pfam" id="PF07291"/>
    </source>
</evidence>
<name>A0A6J5Z782_9ZZZZ</name>
<evidence type="ECO:0000313" key="7">
    <source>
        <dbReference type="EMBL" id="CAB4336359.1"/>
    </source>
</evidence>
<feature type="transmembrane region" description="Helical" evidence="5">
    <location>
        <begin position="12"/>
        <end position="31"/>
    </location>
</feature>
<dbReference type="InterPro" id="IPR009908">
    <property type="entry name" value="Methylamine_util_MauE"/>
</dbReference>
<evidence type="ECO:0000256" key="4">
    <source>
        <dbReference type="ARBA" id="ARBA00023136"/>
    </source>
</evidence>
<evidence type="ECO:0000256" key="3">
    <source>
        <dbReference type="ARBA" id="ARBA00022989"/>
    </source>
</evidence>
<sequence>MNKVTFEKLAPWIGLVSRLTLGGVLFLAGFLKYDALDKSQMAVRAYEILPISIANIIGIILPFAEILMGLLLILGAGTRVMGILSALLMLVFVIGISQAWARGLSIDCGCFGGGGQVEPGTANYLPELIRDAGLAALGIYLFLFPQSKFALDKTSTEGTTSTEKDM</sequence>
<keyword evidence="3 5" id="KW-1133">Transmembrane helix</keyword>
<organism evidence="7">
    <name type="scientific">freshwater metagenome</name>
    <dbReference type="NCBI Taxonomy" id="449393"/>
    <lineage>
        <taxon>unclassified sequences</taxon>
        <taxon>metagenomes</taxon>
        <taxon>ecological metagenomes</taxon>
    </lineage>
</organism>
<protein>
    <submittedName>
        <fullName evidence="7">Unannotated protein</fullName>
    </submittedName>
</protein>
<accession>A0A6J5Z782</accession>
<gene>
    <name evidence="7" type="ORF">UFOPK4080_00576</name>
</gene>
<dbReference type="Pfam" id="PF07291">
    <property type="entry name" value="MauE"/>
    <property type="match status" value="1"/>
</dbReference>
<dbReference type="EMBL" id="CAESAG010000072">
    <property type="protein sequence ID" value="CAB4336359.1"/>
    <property type="molecule type" value="Genomic_DNA"/>
</dbReference>
<dbReference type="GO" id="GO:0016020">
    <property type="term" value="C:membrane"/>
    <property type="evidence" value="ECO:0007669"/>
    <property type="project" value="UniProtKB-SubCell"/>
</dbReference>
<evidence type="ECO:0000256" key="1">
    <source>
        <dbReference type="ARBA" id="ARBA00004141"/>
    </source>
</evidence>
<proteinExistence type="predicted"/>
<feature type="domain" description="Methylamine utilisation protein MauE" evidence="6">
    <location>
        <begin position="11"/>
        <end position="143"/>
    </location>
</feature>
<dbReference type="AlphaFoldDB" id="A0A6J5Z782"/>
<keyword evidence="2 5" id="KW-0812">Transmembrane</keyword>
<reference evidence="7" key="1">
    <citation type="submission" date="2020-05" db="EMBL/GenBank/DDBJ databases">
        <authorList>
            <person name="Chiriac C."/>
            <person name="Salcher M."/>
            <person name="Ghai R."/>
            <person name="Kavagutti S V."/>
        </authorList>
    </citation>
    <scope>NUCLEOTIDE SEQUENCE</scope>
</reference>
<dbReference type="GO" id="GO:0030416">
    <property type="term" value="P:methylamine metabolic process"/>
    <property type="evidence" value="ECO:0007669"/>
    <property type="project" value="InterPro"/>
</dbReference>
<evidence type="ECO:0000256" key="5">
    <source>
        <dbReference type="SAM" id="Phobius"/>
    </source>
</evidence>
<evidence type="ECO:0000256" key="2">
    <source>
        <dbReference type="ARBA" id="ARBA00022692"/>
    </source>
</evidence>
<feature type="transmembrane region" description="Helical" evidence="5">
    <location>
        <begin position="51"/>
        <end position="73"/>
    </location>
</feature>